<name>M7CR13_9GAMM</name>
<protein>
    <recommendedName>
        <fullName evidence="1">HTH cro/C1-type domain-containing protein</fullName>
    </recommendedName>
</protein>
<dbReference type="Gene3D" id="1.10.260.40">
    <property type="entry name" value="lambda repressor-like DNA-binding domains"/>
    <property type="match status" value="1"/>
</dbReference>
<comment type="caution">
    <text evidence="2">The sequence shown here is derived from an EMBL/GenBank/DDBJ whole genome shotgun (WGS) entry which is preliminary data.</text>
</comment>
<organism evidence="2 3">
    <name type="scientific">Marinobacter santoriniensis NKSG1</name>
    <dbReference type="NCBI Taxonomy" id="1288826"/>
    <lineage>
        <taxon>Bacteria</taxon>
        <taxon>Pseudomonadati</taxon>
        <taxon>Pseudomonadota</taxon>
        <taxon>Gammaproteobacteria</taxon>
        <taxon>Pseudomonadales</taxon>
        <taxon>Marinobacteraceae</taxon>
        <taxon>Marinobacter</taxon>
    </lineage>
</organism>
<accession>M7CR13</accession>
<dbReference type="InterPro" id="IPR010982">
    <property type="entry name" value="Lambda_DNA-bd_dom_sf"/>
</dbReference>
<dbReference type="Proteomes" id="UP000011960">
    <property type="component" value="Unassembled WGS sequence"/>
</dbReference>
<keyword evidence="3" id="KW-1185">Reference proteome</keyword>
<evidence type="ECO:0000313" key="2">
    <source>
        <dbReference type="EMBL" id="EMP55609.1"/>
    </source>
</evidence>
<dbReference type="Pfam" id="PF13560">
    <property type="entry name" value="HTH_31"/>
    <property type="match status" value="1"/>
</dbReference>
<reference evidence="2 3" key="1">
    <citation type="journal article" date="2013" name="Genome Announc.">
        <title>Genome Sequence of Hydrothermal Arsenic-Respiring Bacterium Marinobacter santoriniensis NKSG1T.</title>
        <authorList>
            <person name="Handley K.M."/>
            <person name="Upton M."/>
            <person name="Beatson S.A."/>
            <person name="Hery M."/>
            <person name="Lloyd J.R."/>
        </authorList>
    </citation>
    <scope>NUCLEOTIDE SEQUENCE [LARGE SCALE GENOMIC DNA]</scope>
    <source>
        <strain evidence="2 3">NKSG1</strain>
    </source>
</reference>
<dbReference type="SMART" id="SM00530">
    <property type="entry name" value="HTH_XRE"/>
    <property type="match status" value="1"/>
</dbReference>
<proteinExistence type="predicted"/>
<gene>
    <name evidence="2" type="ORF">MSNKSG1_07058</name>
</gene>
<dbReference type="PROSITE" id="PS50943">
    <property type="entry name" value="HTH_CROC1"/>
    <property type="match status" value="1"/>
</dbReference>
<evidence type="ECO:0000313" key="3">
    <source>
        <dbReference type="Proteomes" id="UP000011960"/>
    </source>
</evidence>
<dbReference type="SUPFAM" id="SSF47413">
    <property type="entry name" value="lambda repressor-like DNA-binding domains"/>
    <property type="match status" value="1"/>
</dbReference>
<dbReference type="eggNOG" id="COG1396">
    <property type="taxonomic scope" value="Bacteria"/>
</dbReference>
<dbReference type="PATRIC" id="fig|1288826.3.peg.1375"/>
<dbReference type="STRING" id="1288826.MSNKSG1_07058"/>
<dbReference type="AlphaFoldDB" id="M7CR13"/>
<dbReference type="EMBL" id="APAT01000015">
    <property type="protein sequence ID" value="EMP55609.1"/>
    <property type="molecule type" value="Genomic_DNA"/>
</dbReference>
<dbReference type="InterPro" id="IPR001387">
    <property type="entry name" value="Cro/C1-type_HTH"/>
</dbReference>
<sequence>MRYLQSFHRRLRQLREAGRLSCEDVAQMCGVDEQRVRSWEADEVRHRSYPGVTELLDLCLKTETPLENLVDLELPDGGGQLELPGLAFSQADDLSDALKELEQQLDRVQLSDSERELLRRFRKTSPDNRRMVLQLLAG</sequence>
<dbReference type="OrthoDB" id="6371032at2"/>
<feature type="domain" description="HTH cro/C1-type" evidence="1">
    <location>
        <begin position="11"/>
        <end position="69"/>
    </location>
</feature>
<evidence type="ECO:0000259" key="1">
    <source>
        <dbReference type="PROSITE" id="PS50943"/>
    </source>
</evidence>
<dbReference type="CDD" id="cd00093">
    <property type="entry name" value="HTH_XRE"/>
    <property type="match status" value="1"/>
</dbReference>
<dbReference type="RefSeq" id="WP_008938556.1">
    <property type="nucleotide sequence ID" value="NZ_APAT01000015.1"/>
</dbReference>
<dbReference type="GO" id="GO:0003677">
    <property type="term" value="F:DNA binding"/>
    <property type="evidence" value="ECO:0007669"/>
    <property type="project" value="InterPro"/>
</dbReference>